<gene>
    <name evidence="2" type="ORF">SAMN05421640_2486</name>
</gene>
<feature type="domain" description="Transposase IS200-like" evidence="1">
    <location>
        <begin position="9"/>
        <end position="149"/>
    </location>
</feature>
<name>A0A239K9C7_EKHLU</name>
<organism evidence="2 3">
    <name type="scientific">Ekhidna lutea</name>
    <dbReference type="NCBI Taxonomy" id="447679"/>
    <lineage>
        <taxon>Bacteria</taxon>
        <taxon>Pseudomonadati</taxon>
        <taxon>Bacteroidota</taxon>
        <taxon>Cytophagia</taxon>
        <taxon>Cytophagales</taxon>
        <taxon>Reichenbachiellaceae</taxon>
        <taxon>Ekhidna</taxon>
    </lineage>
</organism>
<dbReference type="AlphaFoldDB" id="A0A239K9C7"/>
<dbReference type="Pfam" id="PF01797">
    <property type="entry name" value="Y1_Tnp"/>
    <property type="match status" value="1"/>
</dbReference>
<dbReference type="PANTHER" id="PTHR36966:SF1">
    <property type="entry name" value="REP-ASSOCIATED TYROSINE TRANSPOSASE"/>
    <property type="match status" value="1"/>
</dbReference>
<dbReference type="RefSeq" id="WP_089357192.1">
    <property type="nucleotide sequence ID" value="NZ_FZPD01000004.1"/>
</dbReference>
<dbReference type="InterPro" id="IPR002686">
    <property type="entry name" value="Transposase_17"/>
</dbReference>
<dbReference type="EMBL" id="FZPD01000004">
    <property type="protein sequence ID" value="SNT14219.1"/>
    <property type="molecule type" value="Genomic_DNA"/>
</dbReference>
<sequence length="188" mass="21990">MSSKYKFHSPDGLYFISTAVVYWIDVFTRPLYKDLIIDSLKYCVKEKGLNVHGYVIMTNHLHLIISRKADGMSFSEILRDFKKYTAMQVIKAIKENIQESRSSWMLDLFRRAGRENGNNTQFQFWQQDNHPIELSGEWIDQKLAYIHNNPAEMGIVAEPEDYWYSSARNYAGLFSPLKIESIYDGVEI</sequence>
<keyword evidence="3" id="KW-1185">Reference proteome</keyword>
<dbReference type="SMART" id="SM01321">
    <property type="entry name" value="Y1_Tnp"/>
    <property type="match status" value="1"/>
</dbReference>
<proteinExistence type="predicted"/>
<dbReference type="OrthoDB" id="9788881at2"/>
<dbReference type="InterPro" id="IPR052715">
    <property type="entry name" value="RAYT_transposase"/>
</dbReference>
<dbReference type="GO" id="GO:0004803">
    <property type="term" value="F:transposase activity"/>
    <property type="evidence" value="ECO:0007669"/>
    <property type="project" value="InterPro"/>
</dbReference>
<accession>A0A239K9C7</accession>
<dbReference type="GO" id="GO:0043565">
    <property type="term" value="F:sequence-specific DNA binding"/>
    <property type="evidence" value="ECO:0007669"/>
    <property type="project" value="TreeGrafter"/>
</dbReference>
<dbReference type="Gene3D" id="3.30.70.1290">
    <property type="entry name" value="Transposase IS200-like"/>
    <property type="match status" value="1"/>
</dbReference>
<reference evidence="2 3" key="1">
    <citation type="submission" date="2017-06" db="EMBL/GenBank/DDBJ databases">
        <authorList>
            <person name="Kim H.J."/>
            <person name="Triplett B.A."/>
        </authorList>
    </citation>
    <scope>NUCLEOTIDE SEQUENCE [LARGE SCALE GENOMIC DNA]</scope>
    <source>
        <strain evidence="2 3">DSM 19307</strain>
    </source>
</reference>
<dbReference type="SUPFAM" id="SSF143422">
    <property type="entry name" value="Transposase IS200-like"/>
    <property type="match status" value="1"/>
</dbReference>
<evidence type="ECO:0000259" key="1">
    <source>
        <dbReference type="SMART" id="SM01321"/>
    </source>
</evidence>
<dbReference type="NCBIfam" id="NF047646">
    <property type="entry name" value="REP_Tyr_transpos"/>
    <property type="match status" value="1"/>
</dbReference>
<dbReference type="InterPro" id="IPR036515">
    <property type="entry name" value="Transposase_17_sf"/>
</dbReference>
<dbReference type="GO" id="GO:0006313">
    <property type="term" value="P:DNA transposition"/>
    <property type="evidence" value="ECO:0007669"/>
    <property type="project" value="InterPro"/>
</dbReference>
<evidence type="ECO:0000313" key="2">
    <source>
        <dbReference type="EMBL" id="SNT14219.1"/>
    </source>
</evidence>
<dbReference type="PANTHER" id="PTHR36966">
    <property type="entry name" value="REP-ASSOCIATED TYROSINE TRANSPOSASE"/>
    <property type="match status" value="1"/>
</dbReference>
<dbReference type="Proteomes" id="UP000198393">
    <property type="component" value="Unassembled WGS sequence"/>
</dbReference>
<protein>
    <submittedName>
        <fullName evidence="2">REP element-mobilizing transposase RayT</fullName>
    </submittedName>
</protein>
<evidence type="ECO:0000313" key="3">
    <source>
        <dbReference type="Proteomes" id="UP000198393"/>
    </source>
</evidence>